<dbReference type="PANTHER" id="PTHR11439:SF502">
    <property type="entry name" value="SECRETED RXLR EFFECTOR PROTEIN 161-LIKE"/>
    <property type="match status" value="1"/>
</dbReference>
<organism evidence="1 2">
    <name type="scientific">Pisum sativum</name>
    <name type="common">Garden pea</name>
    <name type="synonym">Lathyrus oleraceus</name>
    <dbReference type="NCBI Taxonomy" id="3888"/>
    <lineage>
        <taxon>Eukaryota</taxon>
        <taxon>Viridiplantae</taxon>
        <taxon>Streptophyta</taxon>
        <taxon>Embryophyta</taxon>
        <taxon>Tracheophyta</taxon>
        <taxon>Spermatophyta</taxon>
        <taxon>Magnoliopsida</taxon>
        <taxon>eudicotyledons</taxon>
        <taxon>Gunneridae</taxon>
        <taxon>Pentapetalae</taxon>
        <taxon>rosids</taxon>
        <taxon>fabids</taxon>
        <taxon>Fabales</taxon>
        <taxon>Fabaceae</taxon>
        <taxon>Papilionoideae</taxon>
        <taxon>50 kb inversion clade</taxon>
        <taxon>NPAAA clade</taxon>
        <taxon>Hologalegina</taxon>
        <taxon>IRL clade</taxon>
        <taxon>Fabeae</taxon>
        <taxon>Lathyrus</taxon>
    </lineage>
</organism>
<name>A0A9D4WT28_PEA</name>
<keyword evidence="2" id="KW-1185">Reference proteome</keyword>
<dbReference type="AlphaFoldDB" id="A0A9D4WT28"/>
<dbReference type="EMBL" id="JAMSHJ010000005">
    <property type="protein sequence ID" value="KAI5406345.1"/>
    <property type="molecule type" value="Genomic_DNA"/>
</dbReference>
<gene>
    <name evidence="1" type="ORF">KIW84_052907</name>
</gene>
<dbReference type="Gramene" id="Psat05G0290700-T1">
    <property type="protein sequence ID" value="KAI5406345.1"/>
    <property type="gene ID" value="KIW84_052907"/>
</dbReference>
<reference evidence="1 2" key="1">
    <citation type="journal article" date="2022" name="Nat. Genet.">
        <title>Improved pea reference genome and pan-genome highlight genomic features and evolutionary characteristics.</title>
        <authorList>
            <person name="Yang T."/>
            <person name="Liu R."/>
            <person name="Luo Y."/>
            <person name="Hu S."/>
            <person name="Wang D."/>
            <person name="Wang C."/>
            <person name="Pandey M.K."/>
            <person name="Ge S."/>
            <person name="Xu Q."/>
            <person name="Li N."/>
            <person name="Li G."/>
            <person name="Huang Y."/>
            <person name="Saxena R.K."/>
            <person name="Ji Y."/>
            <person name="Li M."/>
            <person name="Yan X."/>
            <person name="He Y."/>
            <person name="Liu Y."/>
            <person name="Wang X."/>
            <person name="Xiang C."/>
            <person name="Varshney R.K."/>
            <person name="Ding H."/>
            <person name="Gao S."/>
            <person name="Zong X."/>
        </authorList>
    </citation>
    <scope>NUCLEOTIDE SEQUENCE [LARGE SCALE GENOMIC DNA]</scope>
    <source>
        <strain evidence="1 2">cv. Zhongwan 6</strain>
    </source>
</reference>
<proteinExistence type="predicted"/>
<dbReference type="CDD" id="cd09272">
    <property type="entry name" value="RNase_HI_RT_Ty1"/>
    <property type="match status" value="1"/>
</dbReference>
<evidence type="ECO:0000313" key="1">
    <source>
        <dbReference type="EMBL" id="KAI5406345.1"/>
    </source>
</evidence>
<accession>A0A9D4WT28</accession>
<protein>
    <recommendedName>
        <fullName evidence="3">Copia protein</fullName>
    </recommendedName>
</protein>
<evidence type="ECO:0008006" key="3">
    <source>
        <dbReference type="Google" id="ProtNLM"/>
    </source>
</evidence>
<dbReference type="Proteomes" id="UP001058974">
    <property type="component" value="Chromosome 5"/>
</dbReference>
<evidence type="ECO:0000313" key="2">
    <source>
        <dbReference type="Proteomes" id="UP001058974"/>
    </source>
</evidence>
<dbReference type="PANTHER" id="PTHR11439">
    <property type="entry name" value="GAG-POL-RELATED RETROTRANSPOSON"/>
    <property type="match status" value="1"/>
</dbReference>
<sequence length="126" mass="14306">MASKKQATVAQLTLEAEYVEIDEGTSQAISLCRILEDIREKQDESTTVSCGNKSTIAMTKNPVHHSRTKHITIKYHFIREVEATKEIKLDYSRTKHQIADIFTKALSRPRFQELGAMLGVTRVCIK</sequence>
<comment type="caution">
    <text evidence="1">The sequence shown here is derived from an EMBL/GenBank/DDBJ whole genome shotgun (WGS) entry which is preliminary data.</text>
</comment>